<feature type="transmembrane region" description="Helical" evidence="1">
    <location>
        <begin position="20"/>
        <end position="43"/>
    </location>
</feature>
<dbReference type="EMBL" id="CAIJDP010000071">
    <property type="protein sequence ID" value="CAD0005498.1"/>
    <property type="molecule type" value="Genomic_DNA"/>
</dbReference>
<dbReference type="AlphaFoldDB" id="A0A6V6Z146"/>
<evidence type="ECO:0000256" key="1">
    <source>
        <dbReference type="SAM" id="Phobius"/>
    </source>
</evidence>
<dbReference type="Proteomes" id="UP000530060">
    <property type="component" value="Unassembled WGS sequence"/>
</dbReference>
<gene>
    <name evidence="2" type="ORF">FLAT13_02794</name>
</gene>
<protein>
    <submittedName>
        <fullName evidence="2">Uncharacterized protein</fullName>
    </submittedName>
</protein>
<keyword evidence="3" id="KW-1185">Reference proteome</keyword>
<reference evidence="2 3" key="1">
    <citation type="submission" date="2020-06" db="EMBL/GenBank/DDBJ databases">
        <authorList>
            <person name="Criscuolo A."/>
        </authorList>
    </citation>
    <scope>NUCLEOTIDE SEQUENCE [LARGE SCALE GENOMIC DNA]</scope>
    <source>
        <strain evidence="3">CIP 111411</strain>
    </source>
</reference>
<keyword evidence="1" id="KW-0472">Membrane</keyword>
<evidence type="ECO:0000313" key="3">
    <source>
        <dbReference type="Proteomes" id="UP000530060"/>
    </source>
</evidence>
<sequence length="70" mass="8356">MYLHHKYDKKDLLKVSAFAIKPAILAGFIVYTPFHILFIQIFFLSQSRQLSGADLFIFRIFLYSLYIYIF</sequence>
<comment type="caution">
    <text evidence="2">The sequence shown here is derived from an EMBL/GenBank/DDBJ whole genome shotgun (WGS) entry which is preliminary data.</text>
</comment>
<name>A0A6V6Z146_9FLAO</name>
<proteinExistence type="predicted"/>
<accession>A0A6V6Z146</accession>
<evidence type="ECO:0000313" key="2">
    <source>
        <dbReference type="EMBL" id="CAD0005498.1"/>
    </source>
</evidence>
<keyword evidence="1" id="KW-0812">Transmembrane</keyword>
<organism evidence="2 3">
    <name type="scientific">Flavobacterium salmonis</name>
    <dbReference type="NCBI Taxonomy" id="2654844"/>
    <lineage>
        <taxon>Bacteria</taxon>
        <taxon>Pseudomonadati</taxon>
        <taxon>Bacteroidota</taxon>
        <taxon>Flavobacteriia</taxon>
        <taxon>Flavobacteriales</taxon>
        <taxon>Flavobacteriaceae</taxon>
        <taxon>Flavobacterium</taxon>
    </lineage>
</organism>
<feature type="transmembrane region" description="Helical" evidence="1">
    <location>
        <begin position="50"/>
        <end position="69"/>
    </location>
</feature>
<keyword evidence="1" id="KW-1133">Transmembrane helix</keyword>